<name>A0A518G133_9BACT</name>
<dbReference type="PANTHER" id="PTHR11006">
    <property type="entry name" value="PROTEIN ARGININE N-METHYLTRANSFERASE"/>
    <property type="match status" value="1"/>
</dbReference>
<feature type="domain" description="Methyltransferase" evidence="1">
    <location>
        <begin position="182"/>
        <end position="271"/>
    </location>
</feature>
<keyword evidence="3" id="KW-1185">Reference proteome</keyword>
<evidence type="ECO:0000313" key="3">
    <source>
        <dbReference type="Proteomes" id="UP000318017"/>
    </source>
</evidence>
<dbReference type="SUPFAM" id="SSF53335">
    <property type="entry name" value="S-adenosyl-L-methionine-dependent methyltransferases"/>
    <property type="match status" value="1"/>
</dbReference>
<dbReference type="InterPro" id="IPR025799">
    <property type="entry name" value="Arg_MeTrfase"/>
</dbReference>
<dbReference type="InterPro" id="IPR041698">
    <property type="entry name" value="Methyltransf_25"/>
</dbReference>
<keyword evidence="2" id="KW-0808">Transferase</keyword>
<dbReference type="GO" id="GO:0032259">
    <property type="term" value="P:methylation"/>
    <property type="evidence" value="ECO:0007669"/>
    <property type="project" value="UniProtKB-KW"/>
</dbReference>
<dbReference type="AlphaFoldDB" id="A0A518G133"/>
<accession>A0A518G133</accession>
<dbReference type="KEGG" id="ahel:Q31a_05960"/>
<gene>
    <name evidence="2" type="ORF">Q31a_05960</name>
</gene>
<evidence type="ECO:0000313" key="2">
    <source>
        <dbReference type="EMBL" id="QDV22312.1"/>
    </source>
</evidence>
<organism evidence="2 3">
    <name type="scientific">Aureliella helgolandensis</name>
    <dbReference type="NCBI Taxonomy" id="2527968"/>
    <lineage>
        <taxon>Bacteria</taxon>
        <taxon>Pseudomonadati</taxon>
        <taxon>Planctomycetota</taxon>
        <taxon>Planctomycetia</taxon>
        <taxon>Pirellulales</taxon>
        <taxon>Pirellulaceae</taxon>
        <taxon>Aureliella</taxon>
    </lineage>
</organism>
<evidence type="ECO:0000259" key="1">
    <source>
        <dbReference type="Pfam" id="PF13649"/>
    </source>
</evidence>
<dbReference type="GO" id="GO:0042054">
    <property type="term" value="F:histone methyltransferase activity"/>
    <property type="evidence" value="ECO:0007669"/>
    <property type="project" value="TreeGrafter"/>
</dbReference>
<dbReference type="Pfam" id="PF13649">
    <property type="entry name" value="Methyltransf_25"/>
    <property type="match status" value="1"/>
</dbReference>
<dbReference type="InterPro" id="IPR029063">
    <property type="entry name" value="SAM-dependent_MTases_sf"/>
</dbReference>
<reference evidence="2 3" key="1">
    <citation type="submission" date="2019-02" db="EMBL/GenBank/DDBJ databases">
        <title>Deep-cultivation of Planctomycetes and their phenomic and genomic characterization uncovers novel biology.</title>
        <authorList>
            <person name="Wiegand S."/>
            <person name="Jogler M."/>
            <person name="Boedeker C."/>
            <person name="Pinto D."/>
            <person name="Vollmers J."/>
            <person name="Rivas-Marin E."/>
            <person name="Kohn T."/>
            <person name="Peeters S.H."/>
            <person name="Heuer A."/>
            <person name="Rast P."/>
            <person name="Oberbeckmann S."/>
            <person name="Bunk B."/>
            <person name="Jeske O."/>
            <person name="Meyerdierks A."/>
            <person name="Storesund J.E."/>
            <person name="Kallscheuer N."/>
            <person name="Luecker S."/>
            <person name="Lage O.M."/>
            <person name="Pohl T."/>
            <person name="Merkel B.J."/>
            <person name="Hornburger P."/>
            <person name="Mueller R.-W."/>
            <person name="Bruemmer F."/>
            <person name="Labrenz M."/>
            <person name="Spormann A.M."/>
            <person name="Op den Camp H."/>
            <person name="Overmann J."/>
            <person name="Amann R."/>
            <person name="Jetten M.S.M."/>
            <person name="Mascher T."/>
            <person name="Medema M.H."/>
            <person name="Devos D.P."/>
            <person name="Kaster A.-K."/>
            <person name="Ovreas L."/>
            <person name="Rohde M."/>
            <person name="Galperin M.Y."/>
            <person name="Jogler C."/>
        </authorList>
    </citation>
    <scope>NUCLEOTIDE SEQUENCE [LARGE SCALE GENOMIC DNA]</scope>
    <source>
        <strain evidence="2 3">Q31a</strain>
    </source>
</reference>
<keyword evidence="2" id="KW-0489">Methyltransferase</keyword>
<proteinExistence type="predicted"/>
<dbReference type="Proteomes" id="UP000318017">
    <property type="component" value="Chromosome"/>
</dbReference>
<sequence>MVEGVGLLQLSLSSEVRCRNSSTLHFWTDSQVLSYRMVGAVELSGVARALSEFNRWGGVVLAKLVLLFEDSLNVRPNRLVPVRLGMPRCIACFACKSQYLPCPRTWDVRSVAARCPEINVQVRRRTPLGNQKNLPAIDRQLEERQLGQFIPLHYHFVMLQDRLRLESFKNAIARLVQPSMHVVELGGGTGVLSSFAAQQGARVTCVERNPVLAEKAGCFLRENGLHESVTIVLQDALDFVPTEPVDVVICEMLHVGLLREKQLEVIDAFKRNYRAKFGLSVALPTFIPEASVLMVQPVEQDYDFAGYWAPVPLFQSLECVQESTVELGDLEPYSVVSYDEVFPFRFCQEQVLPIRQAGHCNALRFVTQNSMHVDMASQRAISWPNQGLVLPLPTGFEVRAGGSLKIQFDYEAGDPLEQLSGSLQVSYIAQRSSLAPLRVNSARRAA</sequence>
<dbReference type="EMBL" id="CP036298">
    <property type="protein sequence ID" value="QDV22312.1"/>
    <property type="molecule type" value="Genomic_DNA"/>
</dbReference>
<dbReference type="Gene3D" id="3.40.50.150">
    <property type="entry name" value="Vaccinia Virus protein VP39"/>
    <property type="match status" value="1"/>
</dbReference>
<dbReference type="PANTHER" id="PTHR11006:SF53">
    <property type="entry name" value="PROTEIN ARGININE N-METHYLTRANSFERASE 3"/>
    <property type="match status" value="1"/>
</dbReference>
<dbReference type="GO" id="GO:0016274">
    <property type="term" value="F:protein-arginine N-methyltransferase activity"/>
    <property type="evidence" value="ECO:0007669"/>
    <property type="project" value="InterPro"/>
</dbReference>
<dbReference type="CDD" id="cd02440">
    <property type="entry name" value="AdoMet_MTases"/>
    <property type="match status" value="1"/>
</dbReference>
<protein>
    <submittedName>
        <fullName evidence="2">16S ribosomal RNA methyltransferase KsgA/Dim1 family protein</fullName>
    </submittedName>
</protein>